<feature type="signal peptide" evidence="1">
    <location>
        <begin position="1"/>
        <end position="25"/>
    </location>
</feature>
<proteinExistence type="predicted"/>
<sequence>MQAPRTAALMAFFSVLLALSSLTAAASDRAAVTVAGVGKCTDCAKKDVMRGNAFRGLRVAVICKNTKGKYKTSAVAALTNNGEFSVELPSEFLGNDNRGGGLKEECFAELRSASRKPCPSSNGIQSSKIVRKYSEGKQPQHVLFGTARQLVFSKDTCAAAIELPGPEIIHPIITHGPEIIHHVGQHLPWSPPQA</sequence>
<keyword evidence="3" id="KW-1185">Reference proteome</keyword>
<dbReference type="PANTHER" id="PTHR33935:SF22">
    <property type="entry name" value="OS10G0149400 PROTEIN"/>
    <property type="match status" value="1"/>
</dbReference>
<feature type="chain" id="PRO_5043866265" evidence="1">
    <location>
        <begin position="26"/>
        <end position="194"/>
    </location>
</feature>
<name>A0AAV9D989_ACOCL</name>
<organism evidence="2 3">
    <name type="scientific">Acorus calamus</name>
    <name type="common">Sweet flag</name>
    <dbReference type="NCBI Taxonomy" id="4465"/>
    <lineage>
        <taxon>Eukaryota</taxon>
        <taxon>Viridiplantae</taxon>
        <taxon>Streptophyta</taxon>
        <taxon>Embryophyta</taxon>
        <taxon>Tracheophyta</taxon>
        <taxon>Spermatophyta</taxon>
        <taxon>Magnoliopsida</taxon>
        <taxon>Liliopsida</taxon>
        <taxon>Acoraceae</taxon>
        <taxon>Acorus</taxon>
    </lineage>
</organism>
<protein>
    <submittedName>
        <fullName evidence="2">Uncharacterized protein</fullName>
    </submittedName>
</protein>
<accession>A0AAV9D989</accession>
<dbReference type="Proteomes" id="UP001180020">
    <property type="component" value="Unassembled WGS sequence"/>
</dbReference>
<dbReference type="PANTHER" id="PTHR33935">
    <property type="entry name" value="OS10G0148100 PROTEIN"/>
    <property type="match status" value="1"/>
</dbReference>
<dbReference type="Pfam" id="PF01190">
    <property type="entry name" value="Pollen_Ole_e_1"/>
    <property type="match status" value="1"/>
</dbReference>
<evidence type="ECO:0000256" key="1">
    <source>
        <dbReference type="SAM" id="SignalP"/>
    </source>
</evidence>
<reference evidence="2" key="1">
    <citation type="journal article" date="2023" name="Nat. Commun.">
        <title>Diploid and tetraploid genomes of Acorus and the evolution of monocots.</title>
        <authorList>
            <person name="Ma L."/>
            <person name="Liu K.W."/>
            <person name="Li Z."/>
            <person name="Hsiao Y.Y."/>
            <person name="Qi Y."/>
            <person name="Fu T."/>
            <person name="Tang G.D."/>
            <person name="Zhang D."/>
            <person name="Sun W.H."/>
            <person name="Liu D.K."/>
            <person name="Li Y."/>
            <person name="Chen G.Z."/>
            <person name="Liu X.D."/>
            <person name="Liao X.Y."/>
            <person name="Jiang Y.T."/>
            <person name="Yu X."/>
            <person name="Hao Y."/>
            <person name="Huang J."/>
            <person name="Zhao X.W."/>
            <person name="Ke S."/>
            <person name="Chen Y.Y."/>
            <person name="Wu W.L."/>
            <person name="Hsu J.L."/>
            <person name="Lin Y.F."/>
            <person name="Huang M.D."/>
            <person name="Li C.Y."/>
            <person name="Huang L."/>
            <person name="Wang Z.W."/>
            <person name="Zhao X."/>
            <person name="Zhong W.Y."/>
            <person name="Peng D.H."/>
            <person name="Ahmad S."/>
            <person name="Lan S."/>
            <person name="Zhang J.S."/>
            <person name="Tsai W.C."/>
            <person name="Van de Peer Y."/>
            <person name="Liu Z.J."/>
        </authorList>
    </citation>
    <scope>NUCLEOTIDE SEQUENCE</scope>
    <source>
        <strain evidence="2">CP</strain>
    </source>
</reference>
<gene>
    <name evidence="2" type="ORF">QJS10_CPB15g00496</name>
</gene>
<evidence type="ECO:0000313" key="2">
    <source>
        <dbReference type="EMBL" id="KAK1297461.1"/>
    </source>
</evidence>
<dbReference type="EMBL" id="JAUJYO010000015">
    <property type="protein sequence ID" value="KAK1297461.1"/>
    <property type="molecule type" value="Genomic_DNA"/>
</dbReference>
<comment type="caution">
    <text evidence="2">The sequence shown here is derived from an EMBL/GenBank/DDBJ whole genome shotgun (WGS) entry which is preliminary data.</text>
</comment>
<reference evidence="2" key="2">
    <citation type="submission" date="2023-06" db="EMBL/GenBank/DDBJ databases">
        <authorList>
            <person name="Ma L."/>
            <person name="Liu K.-W."/>
            <person name="Li Z."/>
            <person name="Hsiao Y.-Y."/>
            <person name="Qi Y."/>
            <person name="Fu T."/>
            <person name="Tang G."/>
            <person name="Zhang D."/>
            <person name="Sun W.-H."/>
            <person name="Liu D.-K."/>
            <person name="Li Y."/>
            <person name="Chen G.-Z."/>
            <person name="Liu X.-D."/>
            <person name="Liao X.-Y."/>
            <person name="Jiang Y.-T."/>
            <person name="Yu X."/>
            <person name="Hao Y."/>
            <person name="Huang J."/>
            <person name="Zhao X.-W."/>
            <person name="Ke S."/>
            <person name="Chen Y.-Y."/>
            <person name="Wu W.-L."/>
            <person name="Hsu J.-L."/>
            <person name="Lin Y.-F."/>
            <person name="Huang M.-D."/>
            <person name="Li C.-Y."/>
            <person name="Huang L."/>
            <person name="Wang Z.-W."/>
            <person name="Zhao X."/>
            <person name="Zhong W.-Y."/>
            <person name="Peng D.-H."/>
            <person name="Ahmad S."/>
            <person name="Lan S."/>
            <person name="Zhang J.-S."/>
            <person name="Tsai W.-C."/>
            <person name="Van De Peer Y."/>
            <person name="Liu Z.-J."/>
        </authorList>
    </citation>
    <scope>NUCLEOTIDE SEQUENCE</scope>
    <source>
        <strain evidence="2">CP</strain>
        <tissue evidence="2">Leaves</tissue>
    </source>
</reference>
<dbReference type="AlphaFoldDB" id="A0AAV9D989"/>
<evidence type="ECO:0000313" key="3">
    <source>
        <dbReference type="Proteomes" id="UP001180020"/>
    </source>
</evidence>
<keyword evidence="1" id="KW-0732">Signal</keyword>